<dbReference type="PANTHER" id="PTHR33279:SF19">
    <property type="entry name" value="SSL1707 PROTEIN"/>
    <property type="match status" value="1"/>
</dbReference>
<proteinExistence type="predicted"/>
<evidence type="ECO:0000313" key="2">
    <source>
        <dbReference type="EMBL" id="KKK62576.1"/>
    </source>
</evidence>
<dbReference type="Gene3D" id="3.30.110.40">
    <property type="entry name" value="TusA-like domain"/>
    <property type="match status" value="1"/>
</dbReference>
<dbReference type="SUPFAM" id="SSF64307">
    <property type="entry name" value="SirA-like"/>
    <property type="match status" value="1"/>
</dbReference>
<dbReference type="AlphaFoldDB" id="A0A0F8ZRK4"/>
<gene>
    <name evidence="2" type="ORF">LCGC14_3002940</name>
</gene>
<organism evidence="2">
    <name type="scientific">marine sediment metagenome</name>
    <dbReference type="NCBI Taxonomy" id="412755"/>
    <lineage>
        <taxon>unclassified sequences</taxon>
        <taxon>metagenomes</taxon>
        <taxon>ecological metagenomes</taxon>
    </lineage>
</organism>
<comment type="caution">
    <text evidence="2">The sequence shown here is derived from an EMBL/GenBank/DDBJ whole genome shotgun (WGS) entry which is preliminary data.</text>
</comment>
<dbReference type="InterPro" id="IPR001455">
    <property type="entry name" value="TusA-like"/>
</dbReference>
<dbReference type="EMBL" id="LAZR01061925">
    <property type="protein sequence ID" value="KKK62576.1"/>
    <property type="molecule type" value="Genomic_DNA"/>
</dbReference>
<sequence>SAARSLLVVFGHEPKKEREIFDLFTKNLIEPGWVGADCSKLLDGVLDFKLGDRESLEDISALANQLVERVEELFFSLDASLKFRAKPVTDPADARSDESDAATVDLRGVGCPLNFVKAKLALEQVQVGQILDVLLDDGEPVKNVPASFADQGQEIVDIKQAGDHHVVRVKRKV</sequence>
<dbReference type="CDD" id="cd00291">
    <property type="entry name" value="SirA_YedF_YeeD"/>
    <property type="match status" value="1"/>
</dbReference>
<name>A0A0F8ZRK4_9ZZZZ</name>
<protein>
    <recommendedName>
        <fullName evidence="1">UPF0033 domain-containing protein</fullName>
    </recommendedName>
</protein>
<dbReference type="InterPro" id="IPR036868">
    <property type="entry name" value="TusA-like_sf"/>
</dbReference>
<evidence type="ECO:0000259" key="1">
    <source>
        <dbReference type="Pfam" id="PF01206"/>
    </source>
</evidence>
<accession>A0A0F8ZRK4</accession>
<feature type="non-terminal residue" evidence="2">
    <location>
        <position position="1"/>
    </location>
</feature>
<dbReference type="Pfam" id="PF01206">
    <property type="entry name" value="TusA"/>
    <property type="match status" value="1"/>
</dbReference>
<feature type="domain" description="UPF0033" evidence="1">
    <location>
        <begin position="103"/>
        <end position="171"/>
    </location>
</feature>
<dbReference type="PANTHER" id="PTHR33279">
    <property type="entry name" value="SULFUR CARRIER PROTEIN YEDF-RELATED"/>
    <property type="match status" value="1"/>
</dbReference>
<reference evidence="2" key="1">
    <citation type="journal article" date="2015" name="Nature">
        <title>Complex archaea that bridge the gap between prokaryotes and eukaryotes.</title>
        <authorList>
            <person name="Spang A."/>
            <person name="Saw J.H."/>
            <person name="Jorgensen S.L."/>
            <person name="Zaremba-Niedzwiedzka K."/>
            <person name="Martijn J."/>
            <person name="Lind A.E."/>
            <person name="van Eijk R."/>
            <person name="Schleper C."/>
            <person name="Guy L."/>
            <person name="Ettema T.J."/>
        </authorList>
    </citation>
    <scope>NUCLEOTIDE SEQUENCE</scope>
</reference>